<comment type="caution">
    <text evidence="1">The sequence shown here is derived from an EMBL/GenBank/DDBJ whole genome shotgun (WGS) entry which is preliminary data.</text>
</comment>
<gene>
    <name evidence="1" type="ORF">FHS57_004558</name>
</gene>
<name>A0A7W6ESE4_9BACT</name>
<evidence type="ECO:0000313" key="2">
    <source>
        <dbReference type="Proteomes" id="UP000541352"/>
    </source>
</evidence>
<dbReference type="AlphaFoldDB" id="A0A7W6ESE4"/>
<reference evidence="1 2" key="1">
    <citation type="submission" date="2020-08" db="EMBL/GenBank/DDBJ databases">
        <title>Genomic Encyclopedia of Type Strains, Phase IV (KMG-IV): sequencing the most valuable type-strain genomes for metagenomic binning, comparative biology and taxonomic classification.</title>
        <authorList>
            <person name="Goeker M."/>
        </authorList>
    </citation>
    <scope>NUCLEOTIDE SEQUENCE [LARGE SCALE GENOMIC DNA]</scope>
    <source>
        <strain evidence="1 2">DSM 17976</strain>
    </source>
</reference>
<keyword evidence="2" id="KW-1185">Reference proteome</keyword>
<sequence length="172" mass="20232">MQKEGQKSSKYDFEFKGGKNNSYVFETNYDITYEVKFKPSSYLFDERYQFSSQVFEMVIAVTESKNLDDKIPPDGLIMFTIAEIVTDFFKNRERIIVYICDTADARHLARARKFGLWFEKFKTTQFMKVDASITDEMGVIYMNALILHRENPYFVEIIDAFRKVTGGYSEDK</sequence>
<evidence type="ECO:0000313" key="1">
    <source>
        <dbReference type="EMBL" id="MBB3840538.1"/>
    </source>
</evidence>
<accession>A0A7W6ESE4</accession>
<dbReference type="Proteomes" id="UP000541352">
    <property type="component" value="Unassembled WGS sequence"/>
</dbReference>
<dbReference type="EMBL" id="JACIBY010000011">
    <property type="protein sequence ID" value="MBB3840538.1"/>
    <property type="molecule type" value="Genomic_DNA"/>
</dbReference>
<dbReference type="RefSeq" id="WP_183977567.1">
    <property type="nucleotide sequence ID" value="NZ_JACIBY010000011.1"/>
</dbReference>
<dbReference type="Pfam" id="PF19666">
    <property type="entry name" value="DUF6169"/>
    <property type="match status" value="1"/>
</dbReference>
<protein>
    <submittedName>
        <fullName evidence="1">Uncharacterized protein</fullName>
    </submittedName>
</protein>
<dbReference type="InterPro" id="IPR046167">
    <property type="entry name" value="DUF6169"/>
</dbReference>
<organism evidence="1 2">
    <name type="scientific">Runella defluvii</name>
    <dbReference type="NCBI Taxonomy" id="370973"/>
    <lineage>
        <taxon>Bacteria</taxon>
        <taxon>Pseudomonadati</taxon>
        <taxon>Bacteroidota</taxon>
        <taxon>Cytophagia</taxon>
        <taxon>Cytophagales</taxon>
        <taxon>Spirosomataceae</taxon>
        <taxon>Runella</taxon>
    </lineage>
</organism>
<proteinExistence type="predicted"/>